<protein>
    <submittedName>
        <fullName evidence="1">Uncharacterized protein</fullName>
    </submittedName>
</protein>
<name>A0A291RCS7_9NOCA</name>
<dbReference type="AlphaFoldDB" id="A0A291RCS7"/>
<dbReference type="KEGG" id="ntp:CRH09_01555"/>
<sequence>MVSNPFREGAARHTGPGVADQLLRSSMLAAEARYFPGSRTRVIVRADGPLPPDASSALAPSLAAAAAMFSTGRDMFSAGPPTSGSGRADLADMVSPRAATSRTLVFAVAATAPDPGSAVTQECDGGPRCAMYDLCRTLPSTPDDDLTLAAIASLPQRQRTAVALLATAVAELDRSVTVEFRGRAGTDHAALSRAQAQALRTAPRDTGRRKIVTATGVLDAARTRRRTFYLECAEGDLHGSVDDTVLPQLPELIARRVTVRLEHVVSQLDSGRTPASIYRLLDVIAVDPASPGTR</sequence>
<dbReference type="EMBL" id="CP023778">
    <property type="protein sequence ID" value="ATL65109.1"/>
    <property type="molecule type" value="Genomic_DNA"/>
</dbReference>
<dbReference type="Proteomes" id="UP000221961">
    <property type="component" value="Chromosome"/>
</dbReference>
<accession>A0A291RCS7</accession>
<reference evidence="1 2" key="1">
    <citation type="submission" date="2017-10" db="EMBL/GenBank/DDBJ databases">
        <title>Comparative genomics between pathogenic Norcardia.</title>
        <authorList>
            <person name="Zeng L."/>
        </authorList>
    </citation>
    <scope>NUCLEOTIDE SEQUENCE [LARGE SCALE GENOMIC DNA]</scope>
    <source>
        <strain evidence="1 2">NC_YFY_NT001</strain>
    </source>
</reference>
<evidence type="ECO:0000313" key="2">
    <source>
        <dbReference type="Proteomes" id="UP000221961"/>
    </source>
</evidence>
<proteinExistence type="predicted"/>
<dbReference type="GeneID" id="88356123"/>
<gene>
    <name evidence="1" type="ORF">CRH09_01555</name>
</gene>
<organism evidence="1 2">
    <name type="scientific">Nocardia terpenica</name>
    <dbReference type="NCBI Taxonomy" id="455432"/>
    <lineage>
        <taxon>Bacteria</taxon>
        <taxon>Bacillati</taxon>
        <taxon>Actinomycetota</taxon>
        <taxon>Actinomycetes</taxon>
        <taxon>Mycobacteriales</taxon>
        <taxon>Nocardiaceae</taxon>
        <taxon>Nocardia</taxon>
    </lineage>
</organism>
<dbReference type="RefSeq" id="WP_098692424.1">
    <property type="nucleotide sequence ID" value="NZ_CP023778.1"/>
</dbReference>
<evidence type="ECO:0000313" key="1">
    <source>
        <dbReference type="EMBL" id="ATL65109.1"/>
    </source>
</evidence>